<feature type="compositionally biased region" description="Low complexity" evidence="13">
    <location>
        <begin position="268"/>
        <end position="284"/>
    </location>
</feature>
<evidence type="ECO:0000256" key="10">
    <source>
        <dbReference type="ARBA" id="ARBA00041631"/>
    </source>
</evidence>
<accession>A0A1L9SEV4</accession>
<keyword evidence="5" id="KW-0413">Isomerase</keyword>
<dbReference type="EC" id="5.3.3.12" evidence="8"/>
<dbReference type="Proteomes" id="UP000184188">
    <property type="component" value="Unassembled WGS sequence"/>
</dbReference>
<evidence type="ECO:0000313" key="15">
    <source>
        <dbReference type="Proteomes" id="UP000184188"/>
    </source>
</evidence>
<comment type="catalytic activity">
    <reaction evidence="6">
        <text>3-phenylpyruvate = enol-phenylpyruvate</text>
        <dbReference type="Rhea" id="RHEA:17097"/>
        <dbReference type="ChEBI" id="CHEBI:16815"/>
        <dbReference type="ChEBI" id="CHEBI:18005"/>
        <dbReference type="EC" id="5.3.2.1"/>
    </reaction>
</comment>
<dbReference type="InterPro" id="IPR014347">
    <property type="entry name" value="Tautomerase/MIF_sf"/>
</dbReference>
<dbReference type="Gene3D" id="3.30.429.10">
    <property type="entry name" value="Macrophage Migration Inhibitory Factor"/>
    <property type="match status" value="1"/>
</dbReference>
<proteinExistence type="inferred from homology"/>
<dbReference type="OrthoDB" id="255819at2759"/>
<evidence type="ECO:0000256" key="12">
    <source>
        <dbReference type="ARBA" id="ARBA00042730"/>
    </source>
</evidence>
<evidence type="ECO:0000256" key="6">
    <source>
        <dbReference type="ARBA" id="ARBA00036735"/>
    </source>
</evidence>
<evidence type="ECO:0000256" key="9">
    <source>
        <dbReference type="ARBA" id="ARBA00039086"/>
    </source>
</evidence>
<evidence type="ECO:0000256" key="2">
    <source>
        <dbReference type="ARBA" id="ARBA00005851"/>
    </source>
</evidence>
<dbReference type="RefSeq" id="XP_022580260.1">
    <property type="nucleotide sequence ID" value="XM_022721211.1"/>
</dbReference>
<dbReference type="Pfam" id="PF01187">
    <property type="entry name" value="MIF"/>
    <property type="match status" value="1"/>
</dbReference>
<evidence type="ECO:0000256" key="1">
    <source>
        <dbReference type="ARBA" id="ARBA00004613"/>
    </source>
</evidence>
<reference evidence="15" key="1">
    <citation type="journal article" date="2017" name="Genome Biol.">
        <title>Comparative genomics reveals high biological diversity and specific adaptations in the industrially and medically important fungal genus Aspergillus.</title>
        <authorList>
            <person name="de Vries R.P."/>
            <person name="Riley R."/>
            <person name="Wiebenga A."/>
            <person name="Aguilar-Osorio G."/>
            <person name="Amillis S."/>
            <person name="Uchima C.A."/>
            <person name="Anderluh G."/>
            <person name="Asadollahi M."/>
            <person name="Askin M."/>
            <person name="Barry K."/>
            <person name="Battaglia E."/>
            <person name="Bayram O."/>
            <person name="Benocci T."/>
            <person name="Braus-Stromeyer S.A."/>
            <person name="Caldana C."/>
            <person name="Canovas D."/>
            <person name="Cerqueira G.C."/>
            <person name="Chen F."/>
            <person name="Chen W."/>
            <person name="Choi C."/>
            <person name="Clum A."/>
            <person name="Dos Santos R.A."/>
            <person name="Damasio A.R."/>
            <person name="Diallinas G."/>
            <person name="Emri T."/>
            <person name="Fekete E."/>
            <person name="Flipphi M."/>
            <person name="Freyberg S."/>
            <person name="Gallo A."/>
            <person name="Gournas C."/>
            <person name="Habgood R."/>
            <person name="Hainaut M."/>
            <person name="Harispe M.L."/>
            <person name="Henrissat B."/>
            <person name="Hilden K.S."/>
            <person name="Hope R."/>
            <person name="Hossain A."/>
            <person name="Karabika E."/>
            <person name="Karaffa L."/>
            <person name="Karanyi Z."/>
            <person name="Krasevec N."/>
            <person name="Kuo A."/>
            <person name="Kusch H."/>
            <person name="LaButti K."/>
            <person name="Lagendijk E.L."/>
            <person name="Lapidus A."/>
            <person name="Levasseur A."/>
            <person name="Lindquist E."/>
            <person name="Lipzen A."/>
            <person name="Logrieco A.F."/>
            <person name="MacCabe A."/>
            <person name="Maekelae M.R."/>
            <person name="Malavazi I."/>
            <person name="Melin P."/>
            <person name="Meyer V."/>
            <person name="Mielnichuk N."/>
            <person name="Miskei M."/>
            <person name="Molnar A.P."/>
            <person name="Mule G."/>
            <person name="Ngan C.Y."/>
            <person name="Orejas M."/>
            <person name="Orosz E."/>
            <person name="Ouedraogo J.P."/>
            <person name="Overkamp K.M."/>
            <person name="Park H.-S."/>
            <person name="Perrone G."/>
            <person name="Piumi F."/>
            <person name="Punt P.J."/>
            <person name="Ram A.F."/>
            <person name="Ramon A."/>
            <person name="Rauscher S."/>
            <person name="Record E."/>
            <person name="Riano-Pachon D.M."/>
            <person name="Robert V."/>
            <person name="Roehrig J."/>
            <person name="Ruller R."/>
            <person name="Salamov A."/>
            <person name="Salih N.S."/>
            <person name="Samson R.A."/>
            <person name="Sandor E."/>
            <person name="Sanguinetti M."/>
            <person name="Schuetze T."/>
            <person name="Sepcic K."/>
            <person name="Shelest E."/>
            <person name="Sherlock G."/>
            <person name="Sophianopoulou V."/>
            <person name="Squina F.M."/>
            <person name="Sun H."/>
            <person name="Susca A."/>
            <person name="Todd R.B."/>
            <person name="Tsang A."/>
            <person name="Unkles S.E."/>
            <person name="van de Wiele N."/>
            <person name="van Rossen-Uffink D."/>
            <person name="Oliveira J.V."/>
            <person name="Vesth T.C."/>
            <person name="Visser J."/>
            <person name="Yu J.-H."/>
            <person name="Zhou M."/>
            <person name="Andersen M.R."/>
            <person name="Archer D.B."/>
            <person name="Baker S.E."/>
            <person name="Benoit I."/>
            <person name="Brakhage A.A."/>
            <person name="Braus G.H."/>
            <person name="Fischer R."/>
            <person name="Frisvad J.C."/>
            <person name="Goldman G.H."/>
            <person name="Houbraken J."/>
            <person name="Oakley B."/>
            <person name="Pocsi I."/>
            <person name="Scazzocchio C."/>
            <person name="Seiboth B."/>
            <person name="vanKuyk P.A."/>
            <person name="Wortman J."/>
            <person name="Dyer P.S."/>
            <person name="Grigoriev I.V."/>
        </authorList>
    </citation>
    <scope>NUCLEOTIDE SEQUENCE [LARGE SCALE GENOMIC DNA]</scope>
    <source>
        <strain evidence="15">CBS 506.65</strain>
    </source>
</reference>
<dbReference type="EC" id="5.3.2.1" evidence="9"/>
<evidence type="ECO:0000256" key="5">
    <source>
        <dbReference type="ARBA" id="ARBA00023235"/>
    </source>
</evidence>
<evidence type="ECO:0000313" key="14">
    <source>
        <dbReference type="EMBL" id="OJJ45750.1"/>
    </source>
</evidence>
<keyword evidence="4" id="KW-0964">Secreted</keyword>
<dbReference type="AlphaFoldDB" id="A0A1L9SEV4"/>
<comment type="similarity">
    <text evidence="2">Belongs to the MIF family.</text>
</comment>
<dbReference type="PANTHER" id="PTHR11954">
    <property type="entry name" value="D-DOPACHROME DECARBOXYLASE"/>
    <property type="match status" value="1"/>
</dbReference>
<dbReference type="EMBL" id="KV878344">
    <property type="protein sequence ID" value="OJJ45750.1"/>
    <property type="molecule type" value="Genomic_DNA"/>
</dbReference>
<comment type="catalytic activity">
    <reaction evidence="7">
        <text>L-dopachrome = 5,6-dihydroxyindole-2-carboxylate</text>
        <dbReference type="Rhea" id="RHEA:13041"/>
        <dbReference type="ChEBI" id="CHEBI:16875"/>
        <dbReference type="ChEBI" id="CHEBI:57509"/>
        <dbReference type="EC" id="5.3.3.12"/>
    </reaction>
</comment>
<name>A0A1L9SEV4_9EURO</name>
<comment type="subcellular location">
    <subcellularLocation>
        <location evidence="1">Secreted</location>
    </subcellularLocation>
</comment>
<evidence type="ECO:0000256" key="3">
    <source>
        <dbReference type="ARBA" id="ARBA00022514"/>
    </source>
</evidence>
<protein>
    <recommendedName>
        <fullName evidence="12">L-dopachrome isomerase</fullName>
        <ecNumber evidence="9">5.3.2.1</ecNumber>
        <ecNumber evidence="8">5.3.3.12</ecNumber>
    </recommendedName>
    <alternativeName>
        <fullName evidence="10">L-dopachrome tautomerase</fullName>
    </alternativeName>
    <alternativeName>
        <fullName evidence="11">Phenylpyruvate tautomerase</fullName>
    </alternativeName>
</protein>
<evidence type="ECO:0000256" key="7">
    <source>
        <dbReference type="ARBA" id="ARBA00036823"/>
    </source>
</evidence>
<dbReference type="STRING" id="1073090.A0A1L9SEV4"/>
<gene>
    <name evidence="14" type="ORF">ASPZODRAFT_118913</name>
</gene>
<evidence type="ECO:0000256" key="11">
    <source>
        <dbReference type="ARBA" id="ARBA00041912"/>
    </source>
</evidence>
<sequence length="336" mass="36714">MESSCLRRLHTLSDSSTGVAADALKLYSPTTHQASLRTTAKKNKKTEKLAARPSMLLEGRDDEVVPATLAIPAPVSIQQAGPISPKVAEAEDSLCLKTQYFEDVFTARGPHDAIKDKLYQESLVVVEIKTNAKVKEDEPQLLSAILVRLAEIFQRPESSMLVTIQQNACLAYGNSPLAAYLVKVYSLPCSIAPVMNLRHTVLIQSVLEELLRIEPDRGAIIYVSIPEENLATKGETARTAITSLDQGSEEEPGVLRSISRSLSRRLRTTSTRSSRHSFATTTSRPLLAEGREPTETENKGTDEISTGEATVAIKKTKSLRKFVTRKLSELGSLGDV</sequence>
<organism evidence="14 15">
    <name type="scientific">Penicilliopsis zonata CBS 506.65</name>
    <dbReference type="NCBI Taxonomy" id="1073090"/>
    <lineage>
        <taxon>Eukaryota</taxon>
        <taxon>Fungi</taxon>
        <taxon>Dikarya</taxon>
        <taxon>Ascomycota</taxon>
        <taxon>Pezizomycotina</taxon>
        <taxon>Eurotiomycetes</taxon>
        <taxon>Eurotiomycetidae</taxon>
        <taxon>Eurotiales</taxon>
        <taxon>Aspergillaceae</taxon>
        <taxon>Penicilliopsis</taxon>
    </lineage>
</organism>
<keyword evidence="15" id="KW-1185">Reference proteome</keyword>
<evidence type="ECO:0000256" key="8">
    <source>
        <dbReference type="ARBA" id="ARBA00038932"/>
    </source>
</evidence>
<dbReference type="VEuPathDB" id="FungiDB:ASPZODRAFT_118913"/>
<evidence type="ECO:0000256" key="4">
    <source>
        <dbReference type="ARBA" id="ARBA00022525"/>
    </source>
</evidence>
<dbReference type="GO" id="GO:0004167">
    <property type="term" value="F:dopachrome isomerase activity"/>
    <property type="evidence" value="ECO:0007669"/>
    <property type="project" value="UniProtKB-EC"/>
</dbReference>
<keyword evidence="3" id="KW-0202">Cytokine</keyword>
<feature type="region of interest" description="Disordered" evidence="13">
    <location>
        <begin position="243"/>
        <end position="305"/>
    </location>
</feature>
<dbReference type="GeneID" id="34607676"/>
<dbReference type="SUPFAM" id="SSF55331">
    <property type="entry name" value="Tautomerase/MIF"/>
    <property type="match status" value="1"/>
</dbReference>
<dbReference type="PANTHER" id="PTHR11954:SF6">
    <property type="entry name" value="MACROPHAGE MIGRATION INHIBITORY FACTOR"/>
    <property type="match status" value="1"/>
</dbReference>
<dbReference type="GO" id="GO:0050178">
    <property type="term" value="F:phenylpyruvate tautomerase activity"/>
    <property type="evidence" value="ECO:0007669"/>
    <property type="project" value="UniProtKB-EC"/>
</dbReference>
<dbReference type="GO" id="GO:0005576">
    <property type="term" value="C:extracellular region"/>
    <property type="evidence" value="ECO:0007669"/>
    <property type="project" value="UniProtKB-SubCell"/>
</dbReference>
<evidence type="ECO:0000256" key="13">
    <source>
        <dbReference type="SAM" id="MobiDB-lite"/>
    </source>
</evidence>
<feature type="compositionally biased region" description="Basic and acidic residues" evidence="13">
    <location>
        <begin position="289"/>
        <end position="302"/>
    </location>
</feature>
<dbReference type="InterPro" id="IPR001398">
    <property type="entry name" value="Macrophage_inhib_fac"/>
</dbReference>